<keyword evidence="2" id="KW-1185">Reference proteome</keyword>
<gene>
    <name evidence="1" type="ORF">NZD86_12030</name>
</gene>
<organism evidence="1 2">
    <name type="scientific">Alicyclobacillus dauci</name>
    <dbReference type="NCBI Taxonomy" id="1475485"/>
    <lineage>
        <taxon>Bacteria</taxon>
        <taxon>Bacillati</taxon>
        <taxon>Bacillota</taxon>
        <taxon>Bacilli</taxon>
        <taxon>Bacillales</taxon>
        <taxon>Alicyclobacillaceae</taxon>
        <taxon>Alicyclobacillus</taxon>
    </lineage>
</organism>
<evidence type="ECO:0000313" key="1">
    <source>
        <dbReference type="EMBL" id="WAH35056.1"/>
    </source>
</evidence>
<protein>
    <recommendedName>
        <fullName evidence="3">Carbohydrate binding domain-containing protein</fullName>
    </recommendedName>
</protein>
<dbReference type="Proteomes" id="UP001164803">
    <property type="component" value="Chromosome"/>
</dbReference>
<evidence type="ECO:0008006" key="3">
    <source>
        <dbReference type="Google" id="ProtNLM"/>
    </source>
</evidence>
<accession>A0ABY6YX46</accession>
<sequence length="189" mass="19388">MSTQYPNAIDSYPVHSDNVNEKIAASVLNNIQDAIVALEQKLGQSGLTSMPTVGPADSLTIVNHQVYISNGTSWNPVGGGSAGSDAIEVELTSTSATTVASYTPKANGNYVVYVYFRVTGASTNVTVSVTYDDAGGPVTNTLLPTQSEGVGSWSLVPLFINVTTAAPIVVSVTAGIANQVYASASVVGV</sequence>
<name>A0ABY6YX46_9BACL</name>
<dbReference type="EMBL" id="CP104064">
    <property type="protein sequence ID" value="WAH35056.1"/>
    <property type="molecule type" value="Genomic_DNA"/>
</dbReference>
<proteinExistence type="predicted"/>
<dbReference type="RefSeq" id="WP_268041890.1">
    <property type="nucleotide sequence ID" value="NZ_CP104064.1"/>
</dbReference>
<reference evidence="1" key="1">
    <citation type="submission" date="2022-08" db="EMBL/GenBank/DDBJ databases">
        <title>Alicyclobacillus dauci DSM2870, complete genome.</title>
        <authorList>
            <person name="Wang Q."/>
            <person name="Cai R."/>
            <person name="Wang Z."/>
        </authorList>
    </citation>
    <scope>NUCLEOTIDE SEQUENCE</scope>
    <source>
        <strain evidence="1">DSM 28700</strain>
    </source>
</reference>
<evidence type="ECO:0000313" key="2">
    <source>
        <dbReference type="Proteomes" id="UP001164803"/>
    </source>
</evidence>